<gene>
    <name evidence="4" type="ORF">E2I14_12510</name>
</gene>
<organism evidence="4 5">
    <name type="scientific">Sapientia aquatica</name>
    <dbReference type="NCBI Taxonomy" id="1549640"/>
    <lineage>
        <taxon>Bacteria</taxon>
        <taxon>Pseudomonadati</taxon>
        <taxon>Pseudomonadota</taxon>
        <taxon>Betaproteobacteria</taxon>
        <taxon>Burkholderiales</taxon>
        <taxon>Oxalobacteraceae</taxon>
        <taxon>Sapientia</taxon>
    </lineage>
</organism>
<proteinExistence type="predicted"/>
<name>A0A4R5W270_9BURK</name>
<feature type="signal peptide" evidence="2">
    <location>
        <begin position="1"/>
        <end position="21"/>
    </location>
</feature>
<comment type="caution">
    <text evidence="4">The sequence shown here is derived from an EMBL/GenBank/DDBJ whole genome shotgun (WGS) entry which is preliminary data.</text>
</comment>
<feature type="domain" description="Fimbrial-type adhesion" evidence="3">
    <location>
        <begin position="26"/>
        <end position="179"/>
    </location>
</feature>
<protein>
    <submittedName>
        <fullName evidence="4">Type 1 fimbrial protein</fullName>
    </submittedName>
</protein>
<dbReference type="Gene3D" id="2.60.40.1090">
    <property type="entry name" value="Fimbrial-type adhesion domain"/>
    <property type="match status" value="1"/>
</dbReference>
<evidence type="ECO:0000256" key="1">
    <source>
        <dbReference type="ARBA" id="ARBA00022729"/>
    </source>
</evidence>
<dbReference type="Proteomes" id="UP000294829">
    <property type="component" value="Unassembled WGS sequence"/>
</dbReference>
<evidence type="ECO:0000313" key="4">
    <source>
        <dbReference type="EMBL" id="TDK65243.1"/>
    </source>
</evidence>
<dbReference type="InterPro" id="IPR000259">
    <property type="entry name" value="Adhesion_dom_fimbrial"/>
</dbReference>
<dbReference type="EMBL" id="SMYL01000006">
    <property type="protein sequence ID" value="TDK65243.1"/>
    <property type="molecule type" value="Genomic_DNA"/>
</dbReference>
<dbReference type="RefSeq" id="WP_133329012.1">
    <property type="nucleotide sequence ID" value="NZ_SMYL01000006.1"/>
</dbReference>
<dbReference type="Pfam" id="PF00419">
    <property type="entry name" value="Fimbrial"/>
    <property type="match status" value="1"/>
</dbReference>
<dbReference type="AlphaFoldDB" id="A0A4R5W270"/>
<reference evidence="4 5" key="1">
    <citation type="submission" date="2019-03" db="EMBL/GenBank/DDBJ databases">
        <title>Sapientia aquatica gen. nov., sp. nov., isolated from a crater lake.</title>
        <authorList>
            <person name="Felfoldi T."/>
            <person name="Szabo A."/>
            <person name="Toth E."/>
            <person name="Schumann P."/>
            <person name="Keki Z."/>
            <person name="Marialigeti K."/>
            <person name="Mathe I."/>
        </authorList>
    </citation>
    <scope>NUCLEOTIDE SEQUENCE [LARGE SCALE GENOMIC DNA]</scope>
    <source>
        <strain evidence="4 5">SA-152</strain>
    </source>
</reference>
<keyword evidence="5" id="KW-1185">Reference proteome</keyword>
<feature type="chain" id="PRO_5020941177" evidence="2">
    <location>
        <begin position="22"/>
        <end position="179"/>
    </location>
</feature>
<keyword evidence="1 2" id="KW-0732">Signal</keyword>
<dbReference type="PANTHER" id="PTHR33420">
    <property type="entry name" value="FIMBRIAL SUBUNIT ELFA-RELATED"/>
    <property type="match status" value="1"/>
</dbReference>
<dbReference type="GO" id="GO:0043709">
    <property type="term" value="P:cell adhesion involved in single-species biofilm formation"/>
    <property type="evidence" value="ECO:0007669"/>
    <property type="project" value="TreeGrafter"/>
</dbReference>
<dbReference type="InterPro" id="IPR036937">
    <property type="entry name" value="Adhesion_dom_fimbrial_sf"/>
</dbReference>
<sequence>MKKAAFVLALAALGMHQAANAIDGTISFNGSVDSTTCPVTVTDVNSENKNGVVTLGTVPASMLSKAGEVAGHTAFTLTIDNKAAGCSMTGRSAKVSFITMAGVAGPNVQWLGLVQEQGAAKNVAVQIRDANGSEIMLGERSAVYTDLNQPLRFYANYIATGKATAGPANAKAGFTIYYQ</sequence>
<dbReference type="PANTHER" id="PTHR33420:SF3">
    <property type="entry name" value="FIMBRIAL SUBUNIT ELFA"/>
    <property type="match status" value="1"/>
</dbReference>
<evidence type="ECO:0000256" key="2">
    <source>
        <dbReference type="SAM" id="SignalP"/>
    </source>
</evidence>
<evidence type="ECO:0000259" key="3">
    <source>
        <dbReference type="Pfam" id="PF00419"/>
    </source>
</evidence>
<evidence type="ECO:0000313" key="5">
    <source>
        <dbReference type="Proteomes" id="UP000294829"/>
    </source>
</evidence>
<dbReference type="InterPro" id="IPR050263">
    <property type="entry name" value="Bact_Fimbrial_Adh_Pro"/>
</dbReference>
<dbReference type="OrthoDB" id="8708646at2"/>
<accession>A0A4R5W270</accession>
<dbReference type="InterPro" id="IPR008966">
    <property type="entry name" value="Adhesion_dom_sf"/>
</dbReference>
<dbReference type="GO" id="GO:0009289">
    <property type="term" value="C:pilus"/>
    <property type="evidence" value="ECO:0007669"/>
    <property type="project" value="InterPro"/>
</dbReference>
<dbReference type="SUPFAM" id="SSF49401">
    <property type="entry name" value="Bacterial adhesins"/>
    <property type="match status" value="1"/>
</dbReference>